<gene>
    <name evidence="1" type="ORF">QQ055_07220</name>
</gene>
<evidence type="ECO:0000313" key="1">
    <source>
        <dbReference type="EMBL" id="MDL5057253.1"/>
    </source>
</evidence>
<reference evidence="1 2" key="1">
    <citation type="submission" date="2023-06" db="EMBL/GenBank/DDBJ databases">
        <title>Whole genome sequence of Oscillatoria calcuttensis NRMC-F 0142.</title>
        <authorList>
            <person name="Shakena Fathima T."/>
            <person name="Muralitharan G."/>
            <person name="Thajuddin N."/>
        </authorList>
    </citation>
    <scope>NUCLEOTIDE SEQUENCE [LARGE SCALE GENOMIC DNA]</scope>
    <source>
        <strain evidence="1 2">NRMC-F 0142</strain>
    </source>
</reference>
<dbReference type="Proteomes" id="UP001230986">
    <property type="component" value="Unassembled WGS sequence"/>
</dbReference>
<keyword evidence="2" id="KW-1185">Reference proteome</keyword>
<sequence>MTDLLNYIYDNEGDCYGIDYFSQFLNDLKKYDFAEILAYQAKFSVNYGLSFILSTPSLWMNMSELDWVQVMSALNPRPNPFSREIEDASYIDLHFLCKYLRVNAIEMFLQQKQFSNEDKKKFLQYAKKISDILFMEDLDLEDLEGNYFVHKDILEKTRLMLLSTQKVSDFKYNRDELQKYLEEQLKIFNT</sequence>
<dbReference type="EMBL" id="JASVEJ010000027">
    <property type="protein sequence ID" value="MDL5057253.1"/>
    <property type="molecule type" value="Genomic_DNA"/>
</dbReference>
<comment type="caution">
    <text evidence="1">The sequence shown here is derived from an EMBL/GenBank/DDBJ whole genome shotgun (WGS) entry which is preliminary data.</text>
</comment>
<organism evidence="1 2">
    <name type="scientific">Geitlerinema calcuttense NRMC-F 0142</name>
    <dbReference type="NCBI Taxonomy" id="2922238"/>
    <lineage>
        <taxon>Bacteria</taxon>
        <taxon>Bacillati</taxon>
        <taxon>Cyanobacteriota</taxon>
        <taxon>Cyanophyceae</taxon>
        <taxon>Geitlerinematales</taxon>
        <taxon>Geitlerinemataceae</taxon>
        <taxon>Geitlerinema</taxon>
    </lineage>
</organism>
<evidence type="ECO:0000313" key="2">
    <source>
        <dbReference type="Proteomes" id="UP001230986"/>
    </source>
</evidence>
<name>A0ABT7LZ27_9CYAN</name>
<proteinExistence type="predicted"/>
<protein>
    <submittedName>
        <fullName evidence="1">Uncharacterized protein</fullName>
    </submittedName>
</protein>
<accession>A0ABT7LZ27</accession>